<dbReference type="AlphaFoldDB" id="A0A6J5Z7G7"/>
<sequence>MLGGINNALFLSSFGGFFAVGILALILKWAFARGKSVIERTPKIGGEDDYGSLVVVASPNNHIEGEILRLKLVDAKIKATLTQTKDGPRVFVFASDEKIARAILKS</sequence>
<feature type="transmembrane region" description="Helical" evidence="1">
    <location>
        <begin position="12"/>
        <end position="31"/>
    </location>
</feature>
<name>A0A6J5Z7G7_9ZZZZ</name>
<organism evidence="2">
    <name type="scientific">freshwater metagenome</name>
    <dbReference type="NCBI Taxonomy" id="449393"/>
    <lineage>
        <taxon>unclassified sequences</taxon>
        <taxon>metagenomes</taxon>
        <taxon>ecological metagenomes</taxon>
    </lineage>
</organism>
<protein>
    <submittedName>
        <fullName evidence="2">Unannotated protein</fullName>
    </submittedName>
</protein>
<keyword evidence="1" id="KW-0812">Transmembrane</keyword>
<proteinExistence type="predicted"/>
<keyword evidence="1" id="KW-0472">Membrane</keyword>
<evidence type="ECO:0000256" key="1">
    <source>
        <dbReference type="SAM" id="Phobius"/>
    </source>
</evidence>
<gene>
    <name evidence="2" type="ORF">UFOPK3574_00585</name>
</gene>
<dbReference type="EMBL" id="CAESAF010000049">
    <property type="protein sequence ID" value="CAB4336400.1"/>
    <property type="molecule type" value="Genomic_DNA"/>
</dbReference>
<reference evidence="2" key="1">
    <citation type="submission" date="2020-05" db="EMBL/GenBank/DDBJ databases">
        <authorList>
            <person name="Chiriac C."/>
            <person name="Salcher M."/>
            <person name="Ghai R."/>
            <person name="Kavagutti S V."/>
        </authorList>
    </citation>
    <scope>NUCLEOTIDE SEQUENCE</scope>
</reference>
<keyword evidence="1" id="KW-1133">Transmembrane helix</keyword>
<accession>A0A6J5Z7G7</accession>
<evidence type="ECO:0000313" key="2">
    <source>
        <dbReference type="EMBL" id="CAB4336400.1"/>
    </source>
</evidence>